<comment type="caution">
    <text evidence="3">The sequence shown here is derived from an EMBL/GenBank/DDBJ whole genome shotgun (WGS) entry which is preliminary data.</text>
</comment>
<feature type="compositionally biased region" description="Polar residues" evidence="1">
    <location>
        <begin position="36"/>
        <end position="53"/>
    </location>
</feature>
<protein>
    <submittedName>
        <fullName evidence="3">Uncharacterized protein</fullName>
    </submittedName>
</protein>
<evidence type="ECO:0000313" key="4">
    <source>
        <dbReference type="Proteomes" id="UP001523401"/>
    </source>
</evidence>
<dbReference type="RefSeq" id="WP_252849327.1">
    <property type="nucleotide sequence ID" value="NZ_BAPW01000028.1"/>
</dbReference>
<feature type="compositionally biased region" description="Pro residues" evidence="1">
    <location>
        <begin position="63"/>
        <end position="83"/>
    </location>
</feature>
<evidence type="ECO:0000256" key="1">
    <source>
        <dbReference type="SAM" id="MobiDB-lite"/>
    </source>
</evidence>
<keyword evidence="4" id="KW-1185">Reference proteome</keyword>
<organism evidence="3 4">
    <name type="scientific">Asaia lannensis NBRC 102526</name>
    <dbReference type="NCBI Taxonomy" id="1307926"/>
    <lineage>
        <taxon>Bacteria</taxon>
        <taxon>Pseudomonadati</taxon>
        <taxon>Pseudomonadota</taxon>
        <taxon>Alphaproteobacteria</taxon>
        <taxon>Acetobacterales</taxon>
        <taxon>Acetobacteraceae</taxon>
        <taxon>Asaia</taxon>
    </lineage>
</organism>
<feature type="region of interest" description="Disordered" evidence="1">
    <location>
        <begin position="20"/>
        <end position="109"/>
    </location>
</feature>
<dbReference type="EMBL" id="JAMXQU010000005">
    <property type="protein sequence ID" value="MCO6160086.1"/>
    <property type="molecule type" value="Genomic_DNA"/>
</dbReference>
<accession>A0ABT1CH74</accession>
<evidence type="ECO:0000313" key="3">
    <source>
        <dbReference type="EMBL" id="MCO6160086.1"/>
    </source>
</evidence>
<dbReference type="Proteomes" id="UP001523401">
    <property type="component" value="Unassembled WGS sequence"/>
</dbReference>
<evidence type="ECO:0000256" key="2">
    <source>
        <dbReference type="SAM" id="SignalP"/>
    </source>
</evidence>
<proteinExistence type="predicted"/>
<name>A0ABT1CH74_9PROT</name>
<feature type="chain" id="PRO_5047056193" evidence="2">
    <location>
        <begin position="23"/>
        <end position="109"/>
    </location>
</feature>
<feature type="compositionally biased region" description="Low complexity" evidence="1">
    <location>
        <begin position="100"/>
        <end position="109"/>
    </location>
</feature>
<feature type="signal peptide" evidence="2">
    <location>
        <begin position="1"/>
        <end position="22"/>
    </location>
</feature>
<reference evidence="3 4" key="1">
    <citation type="submission" date="2022-06" db="EMBL/GenBank/DDBJ databases">
        <title>Whole-genome of Asaia lannensis strain LMG 27011T.</title>
        <authorList>
            <person name="Sombolestani A."/>
        </authorList>
    </citation>
    <scope>NUCLEOTIDE SEQUENCE [LARGE SCALE GENOMIC DNA]</scope>
    <source>
        <strain evidence="3 4">NBRC 102526</strain>
    </source>
</reference>
<keyword evidence="2" id="KW-0732">Signal</keyword>
<sequence length="109" mass="11829">MNRHFKSLVAVLLLASPSVAMARQGPVASPRYADGTGNSMIDQLNSSQLNNNYKGPYYHRGEAPPPFRPVQVAPPPPPPPPPLVRHHRHRPHPVPPGVPQPVMQPGGPH</sequence>
<gene>
    <name evidence="3" type="ORF">NF685_08605</name>
</gene>